<dbReference type="PANTHER" id="PTHR30419:SF8">
    <property type="entry name" value="NITROGEN ASSIMILATION TRANSCRIPTIONAL ACTIVATOR-RELATED"/>
    <property type="match status" value="1"/>
</dbReference>
<evidence type="ECO:0000256" key="3">
    <source>
        <dbReference type="ARBA" id="ARBA00023125"/>
    </source>
</evidence>
<proteinExistence type="inferred from homology"/>
<evidence type="ECO:0000256" key="1">
    <source>
        <dbReference type="ARBA" id="ARBA00009437"/>
    </source>
</evidence>
<dbReference type="GO" id="GO:0003677">
    <property type="term" value="F:DNA binding"/>
    <property type="evidence" value="ECO:0007669"/>
    <property type="project" value="UniProtKB-KW"/>
</dbReference>
<dbReference type="Proteomes" id="UP001320898">
    <property type="component" value="Unassembled WGS sequence"/>
</dbReference>
<dbReference type="SUPFAM" id="SSF46785">
    <property type="entry name" value="Winged helix' DNA-binding domain"/>
    <property type="match status" value="1"/>
</dbReference>
<dbReference type="InterPro" id="IPR036390">
    <property type="entry name" value="WH_DNA-bd_sf"/>
</dbReference>
<keyword evidence="2" id="KW-0805">Transcription regulation</keyword>
<evidence type="ECO:0000313" key="7">
    <source>
        <dbReference type="Proteomes" id="UP001320898"/>
    </source>
</evidence>
<comment type="caution">
    <text evidence="6">The sequence shown here is derived from an EMBL/GenBank/DDBJ whole genome shotgun (WGS) entry which is preliminary data.</text>
</comment>
<dbReference type="GO" id="GO:0005829">
    <property type="term" value="C:cytosol"/>
    <property type="evidence" value="ECO:0007669"/>
    <property type="project" value="TreeGrafter"/>
</dbReference>
<keyword evidence="7" id="KW-1185">Reference proteome</keyword>
<dbReference type="Gene3D" id="1.10.10.10">
    <property type="entry name" value="Winged helix-like DNA-binding domain superfamily/Winged helix DNA-binding domain"/>
    <property type="match status" value="1"/>
</dbReference>
<evidence type="ECO:0000259" key="5">
    <source>
        <dbReference type="PROSITE" id="PS50931"/>
    </source>
</evidence>
<dbReference type="Pfam" id="PF00126">
    <property type="entry name" value="HTH_1"/>
    <property type="match status" value="1"/>
</dbReference>
<dbReference type="PANTHER" id="PTHR30419">
    <property type="entry name" value="HTH-TYPE TRANSCRIPTIONAL REGULATOR YBHD"/>
    <property type="match status" value="1"/>
</dbReference>
<dbReference type="RefSeq" id="WP_261617528.1">
    <property type="nucleotide sequence ID" value="NZ_JALIDZ010000009.1"/>
</dbReference>
<accession>A0AAW5R478</accession>
<dbReference type="CDD" id="cd05466">
    <property type="entry name" value="PBP2_LTTR_substrate"/>
    <property type="match status" value="1"/>
</dbReference>
<dbReference type="InterPro" id="IPR005119">
    <property type="entry name" value="LysR_subst-bd"/>
</dbReference>
<reference evidence="6 7" key="1">
    <citation type="submission" date="2022-04" db="EMBL/GenBank/DDBJ databases">
        <authorList>
            <person name="Ye Y.-Q."/>
            <person name="Du Z.-J."/>
        </authorList>
    </citation>
    <scope>NUCLEOTIDE SEQUENCE [LARGE SCALE GENOMIC DNA]</scope>
    <source>
        <strain evidence="6 7">A6E488</strain>
    </source>
</reference>
<dbReference type="AlphaFoldDB" id="A0AAW5R478"/>
<dbReference type="Gene3D" id="3.40.190.290">
    <property type="match status" value="1"/>
</dbReference>
<dbReference type="InterPro" id="IPR050950">
    <property type="entry name" value="HTH-type_LysR_regulators"/>
</dbReference>
<keyword evidence="4" id="KW-0804">Transcription</keyword>
<protein>
    <submittedName>
        <fullName evidence="6">LysR family transcriptional regulator</fullName>
    </submittedName>
</protein>
<gene>
    <name evidence="6" type="ORF">MUB46_18935</name>
</gene>
<evidence type="ECO:0000313" key="6">
    <source>
        <dbReference type="EMBL" id="MCT8973947.1"/>
    </source>
</evidence>
<dbReference type="SUPFAM" id="SSF53850">
    <property type="entry name" value="Periplasmic binding protein-like II"/>
    <property type="match status" value="1"/>
</dbReference>
<dbReference type="PRINTS" id="PR00039">
    <property type="entry name" value="HTHLYSR"/>
</dbReference>
<sequence length="310" mass="33981">MNSETLLQFLAVYRRRGIGKASRQVGVSQPAISNAIRRLEDELKVTLFNRTPTGVEPTTYADALARRAEVISNELDRARLEILGLRTLTQGEVRLGVGPALATSLVSEALASFLQERSKIVVSLLEGLFDELTEGVESGRLDFAVTTNPAFPLSDELSSEPLFSGQFRFVVRPDHPLAHSRNVRPGDLLDFPWVLPPSDGMLWHSVKTTFDTLGLRQPDVRVETNSGGCIKALLRSGLYVSLVPPYLVMQEVELNEIAILSVPSIQIPWDVVVLRRAGSTASPSTEAFLAHLRDTLGSDERARVLSGANQ</sequence>
<dbReference type="EMBL" id="JALIDZ010000009">
    <property type="protein sequence ID" value="MCT8973947.1"/>
    <property type="molecule type" value="Genomic_DNA"/>
</dbReference>
<comment type="similarity">
    <text evidence="1">Belongs to the LysR transcriptional regulatory family.</text>
</comment>
<dbReference type="Pfam" id="PF03466">
    <property type="entry name" value="LysR_substrate"/>
    <property type="match status" value="1"/>
</dbReference>
<feature type="domain" description="HTH lysR-type" evidence="5">
    <location>
        <begin position="1"/>
        <end position="58"/>
    </location>
</feature>
<evidence type="ECO:0000256" key="4">
    <source>
        <dbReference type="ARBA" id="ARBA00023163"/>
    </source>
</evidence>
<dbReference type="PROSITE" id="PS50931">
    <property type="entry name" value="HTH_LYSR"/>
    <property type="match status" value="1"/>
</dbReference>
<evidence type="ECO:0000256" key="2">
    <source>
        <dbReference type="ARBA" id="ARBA00023015"/>
    </source>
</evidence>
<dbReference type="GO" id="GO:0003700">
    <property type="term" value="F:DNA-binding transcription factor activity"/>
    <property type="evidence" value="ECO:0007669"/>
    <property type="project" value="InterPro"/>
</dbReference>
<organism evidence="6 7">
    <name type="scientific">Microbaculum marinisediminis</name>
    <dbReference type="NCBI Taxonomy" id="2931392"/>
    <lineage>
        <taxon>Bacteria</taxon>
        <taxon>Pseudomonadati</taxon>
        <taxon>Pseudomonadota</taxon>
        <taxon>Alphaproteobacteria</taxon>
        <taxon>Hyphomicrobiales</taxon>
        <taxon>Tepidamorphaceae</taxon>
        <taxon>Microbaculum</taxon>
    </lineage>
</organism>
<dbReference type="InterPro" id="IPR036388">
    <property type="entry name" value="WH-like_DNA-bd_sf"/>
</dbReference>
<name>A0AAW5R478_9HYPH</name>
<dbReference type="InterPro" id="IPR000847">
    <property type="entry name" value="LysR_HTH_N"/>
</dbReference>
<keyword evidence="3" id="KW-0238">DNA-binding</keyword>